<name>U4KT73_9MOLU</name>
<feature type="transmembrane region" description="Helical" evidence="1">
    <location>
        <begin position="82"/>
        <end position="100"/>
    </location>
</feature>
<feature type="transmembrane region" description="Helical" evidence="1">
    <location>
        <begin position="481"/>
        <end position="500"/>
    </location>
</feature>
<reference evidence="2 3" key="1">
    <citation type="journal article" date="2013" name="J. Mol. Microbiol. Biotechnol.">
        <title>Analysis of the Complete Genomes of Acholeplasma brassicae , A. palmae and A. laidlawii and Their Comparison to the Obligate Parasites from ' Candidatus Phytoplasma'.</title>
        <authorList>
            <person name="Kube M."/>
            <person name="Siewert C."/>
            <person name="Migdoll A.M."/>
            <person name="Duduk B."/>
            <person name="Holz S."/>
            <person name="Rabus R."/>
            <person name="Seemuller E."/>
            <person name="Mitrovic J."/>
            <person name="Muller I."/>
            <person name="Buttner C."/>
            <person name="Reinhardt R."/>
        </authorList>
    </citation>
    <scope>NUCLEOTIDE SEQUENCE [LARGE SCALE GENOMIC DNA]</scope>
    <source>
        <strain evidence="3">0502</strain>
    </source>
</reference>
<keyword evidence="1" id="KW-0812">Transmembrane</keyword>
<feature type="transmembrane region" description="Helical" evidence="1">
    <location>
        <begin position="407"/>
        <end position="429"/>
    </location>
</feature>
<dbReference type="Proteomes" id="UP000032737">
    <property type="component" value="Chromosome"/>
</dbReference>
<dbReference type="HOGENOM" id="CLU_506831_0_0_14"/>
<feature type="transmembrane region" description="Helical" evidence="1">
    <location>
        <begin position="155"/>
        <end position="180"/>
    </location>
</feature>
<organism evidence="2 3">
    <name type="scientific">Acholeplasma brassicae</name>
    <dbReference type="NCBI Taxonomy" id="61635"/>
    <lineage>
        <taxon>Bacteria</taxon>
        <taxon>Bacillati</taxon>
        <taxon>Mycoplasmatota</taxon>
        <taxon>Mollicutes</taxon>
        <taxon>Acholeplasmatales</taxon>
        <taxon>Acholeplasmataceae</taxon>
        <taxon>Acholeplasma</taxon>
    </lineage>
</organism>
<feature type="transmembrane region" description="Helical" evidence="1">
    <location>
        <begin position="259"/>
        <end position="283"/>
    </location>
</feature>
<accession>U4KT73</accession>
<feature type="transmembrane region" description="Helical" evidence="1">
    <location>
        <begin position="306"/>
        <end position="327"/>
    </location>
</feature>
<keyword evidence="1" id="KW-0472">Membrane</keyword>
<keyword evidence="1" id="KW-1133">Transmembrane helix</keyword>
<protein>
    <submittedName>
        <fullName evidence="2">Uncharacterized protein</fullName>
    </submittedName>
</protein>
<dbReference type="AlphaFoldDB" id="U4KT73"/>
<feature type="transmembrane region" description="Helical" evidence="1">
    <location>
        <begin position="453"/>
        <end position="474"/>
    </location>
</feature>
<dbReference type="STRING" id="61635.BN85311680"/>
<feature type="transmembrane region" description="Helical" evidence="1">
    <location>
        <begin position="334"/>
        <end position="355"/>
    </location>
</feature>
<dbReference type="RefSeq" id="WP_030005049.1">
    <property type="nucleotide sequence ID" value="NC_022549.1"/>
</dbReference>
<evidence type="ECO:0000313" key="3">
    <source>
        <dbReference type="Proteomes" id="UP000032737"/>
    </source>
</evidence>
<feature type="transmembrane region" description="Helical" evidence="1">
    <location>
        <begin position="106"/>
        <end position="125"/>
    </location>
</feature>
<feature type="transmembrane region" description="Helical" evidence="1">
    <location>
        <begin position="367"/>
        <end position="386"/>
    </location>
</feature>
<dbReference type="OrthoDB" id="9812495at2"/>
<feature type="transmembrane region" description="Helical" evidence="1">
    <location>
        <begin position="512"/>
        <end position="530"/>
    </location>
</feature>
<proteinExistence type="predicted"/>
<keyword evidence="3" id="KW-1185">Reference proteome</keyword>
<dbReference type="KEGG" id="abra:BN85311680"/>
<dbReference type="EMBL" id="FO681348">
    <property type="protein sequence ID" value="CCV66189.1"/>
    <property type="molecule type" value="Genomic_DNA"/>
</dbReference>
<feature type="transmembrane region" description="Helical" evidence="1">
    <location>
        <begin position="192"/>
        <end position="219"/>
    </location>
</feature>
<evidence type="ECO:0000313" key="2">
    <source>
        <dbReference type="EMBL" id="CCV66189.1"/>
    </source>
</evidence>
<sequence length="537" mass="61856">MEKQIRNYVNHYFRFDHREGLEDLKEEIISNLIDRYNSLIEDGEKQEKAYVESIKSMGDFQAPQNEDVPLEFQRSTPALPEYALITSVIFAIFSTILLIINGAIGAIFTAFSISLYAVGSYYLYAKAMHVKSADMDIELYKAYLRKIFKYMKTCFSFWTFNLAFISAVIIQSIATFLTGFMQLDNQISPDQLLNLVGVFIMISIISFVLTFVVFTIISYKIYMRLKYKYYLLTGEKQIKGKLKDTLDFMKDTEDSKMDSIYLVLIYVFGVFINAVGYLVNTIIQTKSGQWNNPFITQIFKMITLEFGYGLLLLIGPIGVIFSFIWYYKKNKNIWVILTAFIIQFVTTSFSIIMLSNPAKEVTMSVNIIGQALVLLPGVLSMFYGLFKIIPYLVKNHKTILKHIRMEYIYLYLVTGLLPTLILAIMPITIENMNEDTEISTRYINSFIGMETNLFYSGVILVSVLSILILSSIGLKRNNKILLSLQPIVFNVFLLSINFIIDDHLYFMFNRGSAAVLVLISITSSLIYLSYRTIKRYR</sequence>
<gene>
    <name evidence="2" type="ORF">BN85311680</name>
</gene>
<evidence type="ECO:0000256" key="1">
    <source>
        <dbReference type="SAM" id="Phobius"/>
    </source>
</evidence>